<dbReference type="RefSeq" id="WP_378036459.1">
    <property type="nucleotide sequence ID" value="NZ_JBHSIV010000011.1"/>
</dbReference>
<reference evidence="4" key="1">
    <citation type="journal article" date="2019" name="Int. J. Syst. Evol. Microbiol.">
        <title>The Global Catalogue of Microorganisms (GCM) 10K type strain sequencing project: providing services to taxonomists for standard genome sequencing and annotation.</title>
        <authorList>
            <consortium name="The Broad Institute Genomics Platform"/>
            <consortium name="The Broad Institute Genome Sequencing Center for Infectious Disease"/>
            <person name="Wu L."/>
            <person name="Ma J."/>
        </authorList>
    </citation>
    <scope>NUCLEOTIDE SEQUENCE [LARGE SCALE GENOMIC DNA]</scope>
    <source>
        <strain evidence="4">CGMCC 4.7093</strain>
    </source>
</reference>
<keyword evidence="2" id="KW-1133">Transmembrane helix</keyword>
<dbReference type="EMBL" id="JBHSIV010000011">
    <property type="protein sequence ID" value="MFC5063117.1"/>
    <property type="molecule type" value="Genomic_DNA"/>
</dbReference>
<evidence type="ECO:0008006" key="5">
    <source>
        <dbReference type="Google" id="ProtNLM"/>
    </source>
</evidence>
<keyword evidence="2" id="KW-0472">Membrane</keyword>
<evidence type="ECO:0000256" key="1">
    <source>
        <dbReference type="SAM" id="MobiDB-lite"/>
    </source>
</evidence>
<dbReference type="Proteomes" id="UP001595947">
    <property type="component" value="Unassembled WGS sequence"/>
</dbReference>
<sequence>MRETQQTGTTLLDRLRPADDGGSAPPVRALRRRRWAVVALVAALLVAVPAVVAAWPVSPSVEMPPAQLRDRVAASDGVGWSGYAEASGGLNLPTVAQFSDVTSLLSGTSRLRAWYAAPDRSRVDQLYAGGERGRYVTPTGQAVWDYGAQLLTLVRRDPLVRLPRSDDLLPPQLARRLLSGTLPDDPVSGLAPRRIAGVDAPGFRVAVADPRTTVGALDVWADPTSGLPVAVEIRTKTAAGVLAPAPVVVSRFFELEQAAPDPAVLDAQAPPGAGTTRSPTSDLFGVLGRGNPAAVPATVDGVGRERPQRGFGAIGKYGTTLSQLVVVPLPPDLSGPLLDNIERAGRNGRTITVTAPERTNGRSANATAGALSSPLLQLAVVEVGDRAWAVGGLVPDDVLDRAVTDIARSVS</sequence>
<evidence type="ECO:0000313" key="4">
    <source>
        <dbReference type="Proteomes" id="UP001595947"/>
    </source>
</evidence>
<evidence type="ECO:0000313" key="3">
    <source>
        <dbReference type="EMBL" id="MFC5063117.1"/>
    </source>
</evidence>
<feature type="transmembrane region" description="Helical" evidence="2">
    <location>
        <begin position="35"/>
        <end position="57"/>
    </location>
</feature>
<organism evidence="3 4">
    <name type="scientific">Actinomycetospora atypica</name>
    <dbReference type="NCBI Taxonomy" id="1290095"/>
    <lineage>
        <taxon>Bacteria</taxon>
        <taxon>Bacillati</taxon>
        <taxon>Actinomycetota</taxon>
        <taxon>Actinomycetes</taxon>
        <taxon>Pseudonocardiales</taxon>
        <taxon>Pseudonocardiaceae</taxon>
        <taxon>Actinomycetospora</taxon>
    </lineage>
</organism>
<gene>
    <name evidence="3" type="ORF">ACFPBZ_12940</name>
</gene>
<keyword evidence="2" id="KW-0812">Transmembrane</keyword>
<proteinExistence type="predicted"/>
<keyword evidence="4" id="KW-1185">Reference proteome</keyword>
<protein>
    <recommendedName>
        <fullName evidence="5">Transcriptional regulator</fullName>
    </recommendedName>
</protein>
<comment type="caution">
    <text evidence="3">The sequence shown here is derived from an EMBL/GenBank/DDBJ whole genome shotgun (WGS) entry which is preliminary data.</text>
</comment>
<accession>A0ABV9YN87</accession>
<name>A0ABV9YN87_9PSEU</name>
<feature type="compositionally biased region" description="Polar residues" evidence="1">
    <location>
        <begin position="1"/>
        <end position="10"/>
    </location>
</feature>
<evidence type="ECO:0000256" key="2">
    <source>
        <dbReference type="SAM" id="Phobius"/>
    </source>
</evidence>
<feature type="region of interest" description="Disordered" evidence="1">
    <location>
        <begin position="1"/>
        <end position="26"/>
    </location>
</feature>